<evidence type="ECO:0000259" key="3">
    <source>
        <dbReference type="Pfam" id="PF00326"/>
    </source>
</evidence>
<dbReference type="OrthoDB" id="4269629at2"/>
<feature type="chain" id="PRO_5011582924" evidence="2">
    <location>
        <begin position="25"/>
        <end position="636"/>
    </location>
</feature>
<dbReference type="PANTHER" id="PTHR42776:SF27">
    <property type="entry name" value="DIPEPTIDYL PEPTIDASE FAMILY MEMBER 6"/>
    <property type="match status" value="1"/>
</dbReference>
<dbReference type="Proteomes" id="UP000199308">
    <property type="component" value="Unassembled WGS sequence"/>
</dbReference>
<feature type="domain" description="Peptidase S9 prolyl oligopeptidase catalytic" evidence="3">
    <location>
        <begin position="432"/>
        <end position="631"/>
    </location>
</feature>
<evidence type="ECO:0000313" key="4">
    <source>
        <dbReference type="EMBL" id="SES66726.1"/>
    </source>
</evidence>
<evidence type="ECO:0000256" key="1">
    <source>
        <dbReference type="ARBA" id="ARBA00022801"/>
    </source>
</evidence>
<feature type="signal peptide" evidence="2">
    <location>
        <begin position="1"/>
        <end position="24"/>
    </location>
</feature>
<dbReference type="SUPFAM" id="SSF53474">
    <property type="entry name" value="alpha/beta-Hydrolases"/>
    <property type="match status" value="1"/>
</dbReference>
<evidence type="ECO:0000313" key="5">
    <source>
        <dbReference type="Proteomes" id="UP000199308"/>
    </source>
</evidence>
<dbReference type="EMBL" id="FOHK01000001">
    <property type="protein sequence ID" value="SES66726.1"/>
    <property type="molecule type" value="Genomic_DNA"/>
</dbReference>
<dbReference type="InterPro" id="IPR001375">
    <property type="entry name" value="Peptidase_S9_cat"/>
</dbReference>
<dbReference type="GO" id="GO:0004177">
    <property type="term" value="F:aminopeptidase activity"/>
    <property type="evidence" value="ECO:0007669"/>
    <property type="project" value="UniProtKB-KW"/>
</dbReference>
<dbReference type="Gene3D" id="3.40.50.1820">
    <property type="entry name" value="alpha/beta hydrolase"/>
    <property type="match status" value="1"/>
</dbReference>
<dbReference type="InterPro" id="IPR029058">
    <property type="entry name" value="AB_hydrolase_fold"/>
</dbReference>
<gene>
    <name evidence="4" type="ORF">SAMN05660429_00173</name>
</gene>
<keyword evidence="2" id="KW-0732">Signal</keyword>
<dbReference type="PANTHER" id="PTHR42776">
    <property type="entry name" value="SERINE PEPTIDASE S9 FAMILY MEMBER"/>
    <property type="match status" value="1"/>
</dbReference>
<accession>A0A1H9YCT8</accession>
<name>A0A1H9YCT8_THASX</name>
<keyword evidence="4" id="KW-0031">Aminopeptidase</keyword>
<dbReference type="Pfam" id="PF00326">
    <property type="entry name" value="Peptidase_S9"/>
    <property type="match status" value="1"/>
</dbReference>
<organism evidence="4 5">
    <name type="scientific">Thalassotalea agarivorans</name>
    <name type="common">Thalassomonas agarivorans</name>
    <dbReference type="NCBI Taxonomy" id="349064"/>
    <lineage>
        <taxon>Bacteria</taxon>
        <taxon>Pseudomonadati</taxon>
        <taxon>Pseudomonadota</taxon>
        <taxon>Gammaproteobacteria</taxon>
        <taxon>Alteromonadales</taxon>
        <taxon>Colwelliaceae</taxon>
        <taxon>Thalassotalea</taxon>
    </lineage>
</organism>
<dbReference type="GO" id="GO:0004252">
    <property type="term" value="F:serine-type endopeptidase activity"/>
    <property type="evidence" value="ECO:0007669"/>
    <property type="project" value="TreeGrafter"/>
</dbReference>
<dbReference type="STRING" id="349064.SAMN05660429_00173"/>
<evidence type="ECO:0000256" key="2">
    <source>
        <dbReference type="SAM" id="SignalP"/>
    </source>
</evidence>
<proteinExistence type="predicted"/>
<dbReference type="SUPFAM" id="SSF82171">
    <property type="entry name" value="DPP6 N-terminal domain-like"/>
    <property type="match status" value="1"/>
</dbReference>
<dbReference type="AlphaFoldDB" id="A0A1H9YCT8"/>
<dbReference type="RefSeq" id="WP_093326860.1">
    <property type="nucleotide sequence ID" value="NZ_AP027363.1"/>
</dbReference>
<keyword evidence="4" id="KW-0645">Protease</keyword>
<keyword evidence="5" id="KW-1185">Reference proteome</keyword>
<sequence>MKLTIFSRSALVAMSLLVAPHSIADENALDTVEQFSILPAVRTVTVSPDGKQLAVLRAADKTGNYFIEVRNPYSLLDKPVRLGSSKMKISSVTWLNNKKLGVSFRQILKDGARRYWVNEFAIVDADGKGNWVIPMENKARGFSILDLLPSVENEILVETDINENFIPDVVRLNIETGNFVTVMRGNTKVNGGFIADHDGEVRAASGWNRSKGGIDLFVREKGSTDWKLAYHVSPENREDYDFLGFAKDNPNEIFVRANFGEDKAGIYTYDIKTNKVSDRIFGLENVDAGGAIFDRYGELKGYSYATKQPKRYWIDANEESLYKSLQGLFPKQHVSIRSRSDDDNALVIFTQSANDAGSYYLITNKKKLDKIGEAHPAIDKAKLGDVKYITYKARDGRKVKAYVTIPKGKAPFPAVVLPHGGPWVRDTIIFDEWAQLLASSGYIVIQPNYRGSTGYGLDHWIAGDKNWGLSMQDDLDDAAMFLVNKGLATKDKLAMFGWSYGGYAAFAASMRENNIYQCTVAGAGVSDLNRINATLNDSRFLSILQRPTIEGVSPLAQVEKVNVPILVVHGDIDQRVPVKHSRLFVDELEDYDKDFKYVELKDADHFGDYLFYEHKKEFYGELIDWLDNKCGLSTKA</sequence>
<dbReference type="GO" id="GO:0006508">
    <property type="term" value="P:proteolysis"/>
    <property type="evidence" value="ECO:0007669"/>
    <property type="project" value="InterPro"/>
</dbReference>
<keyword evidence="1" id="KW-0378">Hydrolase</keyword>
<protein>
    <submittedName>
        <fullName evidence="4">Dipeptidyl aminopeptidase/acylaminoacyl peptidase</fullName>
    </submittedName>
</protein>
<reference evidence="4 5" key="1">
    <citation type="submission" date="2016-10" db="EMBL/GenBank/DDBJ databases">
        <authorList>
            <person name="de Groot N.N."/>
        </authorList>
    </citation>
    <scope>NUCLEOTIDE SEQUENCE [LARGE SCALE GENOMIC DNA]</scope>
    <source>
        <strain evidence="4 5">DSM 19706</strain>
    </source>
</reference>